<keyword evidence="2" id="KW-1185">Reference proteome</keyword>
<proteinExistence type="predicted"/>
<evidence type="ECO:0000313" key="1">
    <source>
        <dbReference type="EMBL" id="KER32380.1"/>
    </source>
</evidence>
<dbReference type="RefSeq" id="XP_009163926.1">
    <property type="nucleotide sequence ID" value="XM_009165662.1"/>
</dbReference>
<dbReference type="AlphaFoldDB" id="A0A075A9G5"/>
<accession>A0A075A9G5</accession>
<dbReference type="EMBL" id="KL596635">
    <property type="protein sequence ID" value="KER32380.1"/>
    <property type="molecule type" value="Genomic_DNA"/>
</dbReference>
<reference evidence="1 2" key="1">
    <citation type="submission" date="2013-11" db="EMBL/GenBank/DDBJ databases">
        <title>Opisthorchis viverrini - life in the bile duct.</title>
        <authorList>
            <person name="Young N.D."/>
            <person name="Nagarajan N."/>
            <person name="Lin S.J."/>
            <person name="Korhonen P.K."/>
            <person name="Jex A.R."/>
            <person name="Hall R.S."/>
            <person name="Safavi-Hemami H."/>
            <person name="Kaewkong W."/>
            <person name="Bertrand D."/>
            <person name="Gao S."/>
            <person name="Seet Q."/>
            <person name="Wongkham S."/>
            <person name="Teh B.T."/>
            <person name="Wongkham C."/>
            <person name="Intapan P.M."/>
            <person name="Maleewong W."/>
            <person name="Yang X."/>
            <person name="Hu M."/>
            <person name="Wang Z."/>
            <person name="Hofmann A."/>
            <person name="Sternberg P.W."/>
            <person name="Tan P."/>
            <person name="Wang J."/>
            <person name="Gasser R.B."/>
        </authorList>
    </citation>
    <scope>NUCLEOTIDE SEQUENCE [LARGE SCALE GENOMIC DNA]</scope>
</reference>
<sequence>MPLFGLIVYLLLYGSSPHLRKIIDLAKFKVPITRNSVDASDFTDEPDEGGILRPNAYTDQMPHYL</sequence>
<gene>
    <name evidence="1" type="ORF">T265_01603</name>
</gene>
<dbReference type="GeneID" id="20315791"/>
<evidence type="ECO:0000313" key="2">
    <source>
        <dbReference type="Proteomes" id="UP000054324"/>
    </source>
</evidence>
<protein>
    <submittedName>
        <fullName evidence="1">Uncharacterized protein</fullName>
    </submittedName>
</protein>
<dbReference type="Proteomes" id="UP000054324">
    <property type="component" value="Unassembled WGS sequence"/>
</dbReference>
<dbReference type="CTD" id="20315791"/>
<organism evidence="1 2">
    <name type="scientific">Opisthorchis viverrini</name>
    <name type="common">Southeast Asian liver fluke</name>
    <dbReference type="NCBI Taxonomy" id="6198"/>
    <lineage>
        <taxon>Eukaryota</taxon>
        <taxon>Metazoa</taxon>
        <taxon>Spiralia</taxon>
        <taxon>Lophotrochozoa</taxon>
        <taxon>Platyhelminthes</taxon>
        <taxon>Trematoda</taxon>
        <taxon>Digenea</taxon>
        <taxon>Opisthorchiida</taxon>
        <taxon>Opisthorchiata</taxon>
        <taxon>Opisthorchiidae</taxon>
        <taxon>Opisthorchis</taxon>
    </lineage>
</organism>
<dbReference type="KEGG" id="ovi:T265_01603"/>
<name>A0A075A9G5_OPIVI</name>